<feature type="compositionally biased region" description="Polar residues" evidence="1">
    <location>
        <begin position="73"/>
        <end position="85"/>
    </location>
</feature>
<proteinExistence type="predicted"/>
<dbReference type="Proteomes" id="UP000053477">
    <property type="component" value="Unassembled WGS sequence"/>
</dbReference>
<evidence type="ECO:0000313" key="2">
    <source>
        <dbReference type="EMBL" id="KLO10222.1"/>
    </source>
</evidence>
<feature type="region of interest" description="Disordered" evidence="1">
    <location>
        <begin position="73"/>
        <end position="150"/>
    </location>
</feature>
<gene>
    <name evidence="2" type="ORF">SCHPADRAFT_892540</name>
</gene>
<organism evidence="2 3">
    <name type="scientific">Schizopora paradoxa</name>
    <dbReference type="NCBI Taxonomy" id="27342"/>
    <lineage>
        <taxon>Eukaryota</taxon>
        <taxon>Fungi</taxon>
        <taxon>Dikarya</taxon>
        <taxon>Basidiomycota</taxon>
        <taxon>Agaricomycotina</taxon>
        <taxon>Agaricomycetes</taxon>
        <taxon>Hymenochaetales</taxon>
        <taxon>Schizoporaceae</taxon>
        <taxon>Schizopora</taxon>
    </lineage>
</organism>
<keyword evidence="3" id="KW-1185">Reference proteome</keyword>
<dbReference type="OrthoDB" id="3003911at2759"/>
<name>A0A0H2RF62_9AGAM</name>
<evidence type="ECO:0000313" key="3">
    <source>
        <dbReference type="Proteomes" id="UP000053477"/>
    </source>
</evidence>
<dbReference type="STRING" id="27342.A0A0H2RF62"/>
<accession>A0A0H2RF62</accession>
<dbReference type="InParanoid" id="A0A0H2RF62"/>
<protein>
    <submittedName>
        <fullName evidence="2">Uncharacterized protein</fullName>
    </submittedName>
</protein>
<dbReference type="AlphaFoldDB" id="A0A0H2RF62"/>
<sequence length="150" mass="16909">MAARRTIAKDGSMQCRPVRSSIEKTTVEERRCSTSSSMLRLMVVQHFTVSFMLRHAVSRTTWLIDREDEQDITYRSPNPAVTPTSAAPLMGQQQRDRQKERRNHRHTASIASLIRAEDRTDDGWGSQTLPVPAGSGKGFKFPPTPLRTDA</sequence>
<dbReference type="EMBL" id="KQ086033">
    <property type="protein sequence ID" value="KLO10222.1"/>
    <property type="molecule type" value="Genomic_DNA"/>
</dbReference>
<evidence type="ECO:0000256" key="1">
    <source>
        <dbReference type="SAM" id="MobiDB-lite"/>
    </source>
</evidence>
<reference evidence="2 3" key="1">
    <citation type="submission" date="2015-04" db="EMBL/GenBank/DDBJ databases">
        <title>Complete genome sequence of Schizopora paradoxa KUC8140, a cosmopolitan wood degrader in East Asia.</title>
        <authorList>
            <consortium name="DOE Joint Genome Institute"/>
            <person name="Min B."/>
            <person name="Park H."/>
            <person name="Jang Y."/>
            <person name="Kim J.-J."/>
            <person name="Kim K.H."/>
            <person name="Pangilinan J."/>
            <person name="Lipzen A."/>
            <person name="Riley R."/>
            <person name="Grigoriev I.V."/>
            <person name="Spatafora J.W."/>
            <person name="Choi I.-G."/>
        </authorList>
    </citation>
    <scope>NUCLEOTIDE SEQUENCE [LARGE SCALE GENOMIC DNA]</scope>
    <source>
        <strain evidence="2 3">KUC8140</strain>
    </source>
</reference>